<keyword evidence="2 5" id="KW-0812">Transmembrane</keyword>
<dbReference type="Gene3D" id="1.10.287.1260">
    <property type="match status" value="1"/>
</dbReference>
<keyword evidence="3 5" id="KW-1133">Transmembrane helix</keyword>
<dbReference type="InterPro" id="IPR010920">
    <property type="entry name" value="LSM_dom_sf"/>
</dbReference>
<dbReference type="InterPro" id="IPR006685">
    <property type="entry name" value="MscS_channel_2nd"/>
</dbReference>
<organism evidence="7 8">
    <name type="scientific">Sporocytophaga myxococcoides</name>
    <dbReference type="NCBI Taxonomy" id="153721"/>
    <lineage>
        <taxon>Bacteria</taxon>
        <taxon>Pseudomonadati</taxon>
        <taxon>Bacteroidota</taxon>
        <taxon>Cytophagia</taxon>
        <taxon>Cytophagales</taxon>
        <taxon>Cytophagaceae</taxon>
        <taxon>Sporocytophaga</taxon>
    </lineage>
</organism>
<dbReference type="PANTHER" id="PTHR30566:SF25">
    <property type="entry name" value="INNER MEMBRANE PROTEIN"/>
    <property type="match status" value="1"/>
</dbReference>
<evidence type="ECO:0000259" key="6">
    <source>
        <dbReference type="Pfam" id="PF00924"/>
    </source>
</evidence>
<feature type="transmembrane region" description="Helical" evidence="5">
    <location>
        <begin position="137"/>
        <end position="158"/>
    </location>
</feature>
<dbReference type="Pfam" id="PF00924">
    <property type="entry name" value="MS_channel_2nd"/>
    <property type="match status" value="1"/>
</dbReference>
<keyword evidence="8" id="KW-1185">Reference proteome</keyword>
<dbReference type="Gene3D" id="2.30.30.60">
    <property type="match status" value="1"/>
</dbReference>
<evidence type="ECO:0000256" key="4">
    <source>
        <dbReference type="ARBA" id="ARBA00023136"/>
    </source>
</evidence>
<evidence type="ECO:0000313" key="8">
    <source>
        <dbReference type="Proteomes" id="UP000030185"/>
    </source>
</evidence>
<reference evidence="7 8" key="1">
    <citation type="submission" date="2014-09" db="EMBL/GenBank/DDBJ databases">
        <title>Sporocytophaga myxococcoides PG-01 genome sequencing.</title>
        <authorList>
            <person name="Liu L."/>
            <person name="Gao P.J."/>
            <person name="Chen G.J."/>
            <person name="Wang L.S."/>
        </authorList>
    </citation>
    <scope>NUCLEOTIDE SEQUENCE [LARGE SCALE GENOMIC DNA]</scope>
    <source>
        <strain evidence="7 8">PG-01</strain>
    </source>
</reference>
<dbReference type="SUPFAM" id="SSF50182">
    <property type="entry name" value="Sm-like ribonucleoproteins"/>
    <property type="match status" value="1"/>
</dbReference>
<dbReference type="GO" id="GO:0008381">
    <property type="term" value="F:mechanosensitive monoatomic ion channel activity"/>
    <property type="evidence" value="ECO:0007669"/>
    <property type="project" value="UniProtKB-ARBA"/>
</dbReference>
<name>A0A098LEP5_9BACT</name>
<feature type="transmembrane region" description="Helical" evidence="5">
    <location>
        <begin position="164"/>
        <end position="183"/>
    </location>
</feature>
<dbReference type="eggNOG" id="COG0668">
    <property type="taxonomic scope" value="Bacteria"/>
</dbReference>
<protein>
    <submittedName>
        <fullName evidence="7">Small-conductance mechanosensitive channel</fullName>
    </submittedName>
</protein>
<evidence type="ECO:0000313" key="7">
    <source>
        <dbReference type="EMBL" id="GAL84889.1"/>
    </source>
</evidence>
<proteinExistence type="predicted"/>
<feature type="domain" description="Mechanosensitive ion channel MscS" evidence="6">
    <location>
        <begin position="186"/>
        <end position="252"/>
    </location>
</feature>
<evidence type="ECO:0000256" key="5">
    <source>
        <dbReference type="SAM" id="Phobius"/>
    </source>
</evidence>
<comment type="caution">
    <text evidence="7">The sequence shown here is derived from an EMBL/GenBank/DDBJ whole genome shotgun (WGS) entry which is preliminary data.</text>
</comment>
<dbReference type="InterPro" id="IPR023408">
    <property type="entry name" value="MscS_beta-dom_sf"/>
</dbReference>
<gene>
    <name evidence="7" type="ORF">MYP_2117</name>
</gene>
<dbReference type="RefSeq" id="WP_045462394.1">
    <property type="nucleotide sequence ID" value="NZ_BBLT01000003.1"/>
</dbReference>
<feature type="transmembrane region" description="Helical" evidence="5">
    <location>
        <begin position="61"/>
        <end position="85"/>
    </location>
</feature>
<dbReference type="OrthoDB" id="9792218at2"/>
<evidence type="ECO:0000256" key="2">
    <source>
        <dbReference type="ARBA" id="ARBA00022692"/>
    </source>
</evidence>
<dbReference type="GO" id="GO:0016020">
    <property type="term" value="C:membrane"/>
    <property type="evidence" value="ECO:0007669"/>
    <property type="project" value="UniProtKB-SubCell"/>
</dbReference>
<keyword evidence="4 5" id="KW-0472">Membrane</keyword>
<dbReference type="Proteomes" id="UP000030185">
    <property type="component" value="Unassembled WGS sequence"/>
</dbReference>
<dbReference type="STRING" id="153721.MYP_2117"/>
<evidence type="ECO:0000256" key="3">
    <source>
        <dbReference type="ARBA" id="ARBA00022989"/>
    </source>
</evidence>
<dbReference type="EMBL" id="BBLT01000003">
    <property type="protein sequence ID" value="GAL84889.1"/>
    <property type="molecule type" value="Genomic_DNA"/>
</dbReference>
<feature type="transmembrane region" description="Helical" evidence="5">
    <location>
        <begin position="20"/>
        <end position="40"/>
    </location>
</feature>
<dbReference type="PANTHER" id="PTHR30566">
    <property type="entry name" value="YNAI-RELATED MECHANOSENSITIVE ION CHANNEL"/>
    <property type="match status" value="1"/>
</dbReference>
<accession>A0A098LEP5</accession>
<sequence>MEELYTELLLRAPIEIENIFILGLSALLGFIFSFLILKGIKVLFKERVAASLFVKNLRSSVQIFFSVLALNIGLTFTNYTGVFAIRLHKVFYIVLIIAIANVLICVTGFIKEILYLKFDVNTKNNLAERKARTQIDFLQSISTIIIILVASSIALMTITRVRELGTSILASAGIAGIIIGLAAQKSIANLLAGFQIAFTQPIRIDDVVIVEKEWGRIEEITLTYVVVRIWDLRRLIIPISDFIEKPFQNWTRVNSDILGTVFIYCDYSVPLDLLRLELKKILETDGKAYWDGKVNLIQVTEASDRGVDLRVLISAADAGSAWDLRCIVREKLITYINTSFPGSLPKTRVICENVI</sequence>
<feature type="transmembrane region" description="Helical" evidence="5">
    <location>
        <begin position="91"/>
        <end position="116"/>
    </location>
</feature>
<evidence type="ECO:0000256" key="1">
    <source>
        <dbReference type="ARBA" id="ARBA00004370"/>
    </source>
</evidence>
<comment type="subcellular location">
    <subcellularLocation>
        <location evidence="1">Membrane</location>
    </subcellularLocation>
</comment>
<dbReference type="AlphaFoldDB" id="A0A098LEP5"/>